<feature type="compositionally biased region" description="Polar residues" evidence="1">
    <location>
        <begin position="39"/>
        <end position="48"/>
    </location>
</feature>
<dbReference type="Proteomes" id="UP000740926">
    <property type="component" value="Unassembled WGS sequence"/>
</dbReference>
<reference evidence="2 3" key="1">
    <citation type="journal article" date="2020" name="Microb. Genom.">
        <title>Genetic diversity of clinical and environmental Mucorales isolates obtained from an investigation of mucormycosis cases among solid organ transplant recipients.</title>
        <authorList>
            <person name="Nguyen M.H."/>
            <person name="Kaul D."/>
            <person name="Muto C."/>
            <person name="Cheng S.J."/>
            <person name="Richter R.A."/>
            <person name="Bruno V.M."/>
            <person name="Liu G."/>
            <person name="Beyhan S."/>
            <person name="Sundermann A.J."/>
            <person name="Mounaud S."/>
            <person name="Pasculle A.W."/>
            <person name="Nierman W.C."/>
            <person name="Driscoll E."/>
            <person name="Cumbie R."/>
            <person name="Clancy C.J."/>
            <person name="Dupont C.L."/>
        </authorList>
    </citation>
    <scope>NUCLEOTIDE SEQUENCE [LARGE SCALE GENOMIC DNA]</scope>
    <source>
        <strain evidence="2 3">GL24</strain>
    </source>
</reference>
<accession>A0A9P6XVX2</accession>
<evidence type="ECO:0000256" key="1">
    <source>
        <dbReference type="SAM" id="MobiDB-lite"/>
    </source>
</evidence>
<feature type="region of interest" description="Disordered" evidence="1">
    <location>
        <begin position="77"/>
        <end position="123"/>
    </location>
</feature>
<feature type="compositionally biased region" description="Low complexity" evidence="1">
    <location>
        <begin position="11"/>
        <end position="36"/>
    </location>
</feature>
<evidence type="ECO:0000313" key="2">
    <source>
        <dbReference type="EMBL" id="KAG1533690.1"/>
    </source>
</evidence>
<keyword evidence="3" id="KW-1185">Reference proteome</keyword>
<dbReference type="EMBL" id="JAANIU010009123">
    <property type="protein sequence ID" value="KAG1533690.1"/>
    <property type="molecule type" value="Genomic_DNA"/>
</dbReference>
<gene>
    <name evidence="2" type="ORF">G6F50_015785</name>
</gene>
<feature type="region of interest" description="Disordered" evidence="1">
    <location>
        <begin position="1"/>
        <end position="61"/>
    </location>
</feature>
<organism evidence="2 3">
    <name type="scientific">Rhizopus delemar</name>
    <dbReference type="NCBI Taxonomy" id="936053"/>
    <lineage>
        <taxon>Eukaryota</taxon>
        <taxon>Fungi</taxon>
        <taxon>Fungi incertae sedis</taxon>
        <taxon>Mucoromycota</taxon>
        <taxon>Mucoromycotina</taxon>
        <taxon>Mucoromycetes</taxon>
        <taxon>Mucorales</taxon>
        <taxon>Mucorineae</taxon>
        <taxon>Rhizopodaceae</taxon>
        <taxon>Rhizopus</taxon>
    </lineage>
</organism>
<sequence>MAGPLGVSVQRAASPALRGSSAASPARAAWRWPSRPVGTRSSHSSTGAPSPVNRNAGVRVGGAANKVSGEFKGAALASTGWPDCPSRPGRPGWFRLSAPGSAAPTRRVPRRGCRTGSWCVDRH</sequence>
<comment type="caution">
    <text evidence="2">The sequence shown here is derived from an EMBL/GenBank/DDBJ whole genome shotgun (WGS) entry which is preliminary data.</text>
</comment>
<name>A0A9P6XVX2_9FUNG</name>
<protein>
    <submittedName>
        <fullName evidence="2">Uncharacterized protein</fullName>
    </submittedName>
</protein>
<dbReference type="AlphaFoldDB" id="A0A9P6XVX2"/>
<evidence type="ECO:0000313" key="3">
    <source>
        <dbReference type="Proteomes" id="UP000740926"/>
    </source>
</evidence>
<proteinExistence type="predicted"/>